<dbReference type="PaxDb" id="410072-ERS852525_01552"/>
<dbReference type="STRING" id="410072.ERS852525_01552"/>
<name>A0A173X2E6_9FIRM</name>
<evidence type="ECO:0000259" key="2">
    <source>
        <dbReference type="Pfam" id="PF14192"/>
    </source>
</evidence>
<protein>
    <recommendedName>
        <fullName evidence="2">DUF4314 domain-containing protein</fullName>
    </recommendedName>
</protein>
<feature type="region of interest" description="Disordered" evidence="1">
    <location>
        <begin position="70"/>
        <end position="92"/>
    </location>
</feature>
<dbReference type="RefSeq" id="WP_055260402.1">
    <property type="nucleotide sequence ID" value="NZ_CYZK01000001.1"/>
</dbReference>
<dbReference type="EMBL" id="CYZK01000001">
    <property type="protein sequence ID" value="CUN44967.1"/>
    <property type="molecule type" value="Genomic_DNA"/>
</dbReference>
<accession>A0A173X2E6</accession>
<evidence type="ECO:0000313" key="4">
    <source>
        <dbReference type="Proteomes" id="UP000095362"/>
    </source>
</evidence>
<sequence>MKMYNQKQVEQLRKRYPEGTRLCLDFMDEAGMPPGLQGTVAFIDDAGQIHMHWENGRSLAIVPGVDSFHRVDGPAKEAPKSEKAKKERSLQR</sequence>
<gene>
    <name evidence="3" type="ORF">ERS852481_00187</name>
</gene>
<dbReference type="Pfam" id="PF14192">
    <property type="entry name" value="DUF4314"/>
    <property type="match status" value="1"/>
</dbReference>
<dbReference type="Proteomes" id="UP000095362">
    <property type="component" value="Unassembled WGS sequence"/>
</dbReference>
<organism evidence="3 4">
    <name type="scientific">Coprococcus comes</name>
    <dbReference type="NCBI Taxonomy" id="410072"/>
    <lineage>
        <taxon>Bacteria</taxon>
        <taxon>Bacillati</taxon>
        <taxon>Bacillota</taxon>
        <taxon>Clostridia</taxon>
        <taxon>Lachnospirales</taxon>
        <taxon>Lachnospiraceae</taxon>
        <taxon>Coprococcus</taxon>
    </lineage>
</organism>
<evidence type="ECO:0000313" key="3">
    <source>
        <dbReference type="EMBL" id="CUN44967.1"/>
    </source>
</evidence>
<dbReference type="InterPro" id="IPR025463">
    <property type="entry name" value="DUF4314"/>
</dbReference>
<proteinExistence type="predicted"/>
<reference evidence="3 4" key="1">
    <citation type="submission" date="2015-09" db="EMBL/GenBank/DDBJ databases">
        <authorList>
            <consortium name="Pathogen Informatics"/>
        </authorList>
    </citation>
    <scope>NUCLEOTIDE SEQUENCE [LARGE SCALE GENOMIC DNA]</scope>
    <source>
        <strain evidence="3 4">2789STDY5834866</strain>
    </source>
</reference>
<feature type="domain" description="DUF4314" evidence="2">
    <location>
        <begin position="6"/>
        <end position="70"/>
    </location>
</feature>
<evidence type="ECO:0000256" key="1">
    <source>
        <dbReference type="SAM" id="MobiDB-lite"/>
    </source>
</evidence>
<dbReference type="AlphaFoldDB" id="A0A173X2E6"/>